<dbReference type="AlphaFoldDB" id="A0A060T6E8"/>
<organism evidence="1">
    <name type="scientific">Blastobotrys adeninivorans</name>
    <name type="common">Yeast</name>
    <name type="synonym">Arxula adeninivorans</name>
    <dbReference type="NCBI Taxonomy" id="409370"/>
    <lineage>
        <taxon>Eukaryota</taxon>
        <taxon>Fungi</taxon>
        <taxon>Dikarya</taxon>
        <taxon>Ascomycota</taxon>
        <taxon>Saccharomycotina</taxon>
        <taxon>Dipodascomycetes</taxon>
        <taxon>Dipodascales</taxon>
        <taxon>Trichomonascaceae</taxon>
        <taxon>Blastobotrys</taxon>
    </lineage>
</organism>
<evidence type="ECO:0000313" key="1">
    <source>
        <dbReference type="EMBL" id="CDP34731.1"/>
    </source>
</evidence>
<sequence length="121" mass="13753">MPPIAWQSKTLRLAGSKVYQSQWETRGNLIICSTALFCCFATTVQFLLKRKICVGLDPASLLRLPAAISVHCSPRQGRCHFVHLKQFAQIIEELEPCFHGSGNIKFYNCFWYLRSNCLTGK</sequence>
<protein>
    <submittedName>
        <fullName evidence="1">ARAD1C19228p</fullName>
    </submittedName>
</protein>
<dbReference type="EMBL" id="HG937693">
    <property type="protein sequence ID" value="CDP34731.1"/>
    <property type="molecule type" value="Genomic_DNA"/>
</dbReference>
<reference evidence="1" key="1">
    <citation type="submission" date="2014-02" db="EMBL/GenBank/DDBJ databases">
        <authorList>
            <person name="Genoscope - CEA"/>
        </authorList>
    </citation>
    <scope>NUCLEOTIDE SEQUENCE</scope>
    <source>
        <strain evidence="1">LS3</strain>
    </source>
</reference>
<gene>
    <name evidence="1" type="ORF">GNLVRS02_ARAD1C19228g</name>
</gene>
<proteinExistence type="predicted"/>
<name>A0A060T6E8_BLAAD</name>
<reference evidence="1" key="2">
    <citation type="submission" date="2014-06" db="EMBL/GenBank/DDBJ databases">
        <title>The complete genome of Blastobotrys (Arxula) adeninivorans LS3 - a yeast of biotechnological interest.</title>
        <authorList>
            <person name="Kunze G."/>
            <person name="Gaillardin C."/>
            <person name="Czernicka M."/>
            <person name="Durrens P."/>
            <person name="Martin T."/>
            <person name="Boer E."/>
            <person name="Gabaldon T."/>
            <person name="Cruz J."/>
            <person name="Talla E."/>
            <person name="Marck C."/>
            <person name="Goffeau A."/>
            <person name="Barbe V."/>
            <person name="Baret P."/>
            <person name="Baronian K."/>
            <person name="Beier S."/>
            <person name="Bleykasten C."/>
            <person name="Bode R."/>
            <person name="Casaregola S."/>
            <person name="Despons L."/>
            <person name="Fairhead C."/>
            <person name="Giersberg M."/>
            <person name="Gierski P."/>
            <person name="Hahnel U."/>
            <person name="Hartmann A."/>
            <person name="Jankowska D."/>
            <person name="Jubin C."/>
            <person name="Jung P."/>
            <person name="Lafontaine I."/>
            <person name="Leh-Louis V."/>
            <person name="Lemaire M."/>
            <person name="Marcet-Houben M."/>
            <person name="Mascher M."/>
            <person name="Morel G."/>
            <person name="Richard G.-F."/>
            <person name="Riechen J."/>
            <person name="Sacerdot C."/>
            <person name="Sarkar A."/>
            <person name="Savel G."/>
            <person name="Schacherer J."/>
            <person name="Sherman D."/>
            <person name="Straub M.-L."/>
            <person name="Stein N."/>
            <person name="Thierry A."/>
            <person name="Trautwein-Schult A."/>
            <person name="Westhof E."/>
            <person name="Worch S."/>
            <person name="Dujon B."/>
            <person name="Souciet J.-L."/>
            <person name="Wincker P."/>
            <person name="Scholz U."/>
            <person name="Neuveglise N."/>
        </authorList>
    </citation>
    <scope>NUCLEOTIDE SEQUENCE</scope>
    <source>
        <strain evidence="1">LS3</strain>
    </source>
</reference>
<accession>A0A060T6E8</accession>